<evidence type="ECO:0000259" key="2">
    <source>
        <dbReference type="Pfam" id="PF18962"/>
    </source>
</evidence>
<gene>
    <name evidence="3" type="ORF">ENV60_06500</name>
</gene>
<name>A0A7C4TBZ1_UNCW3</name>
<accession>A0A7C4TBZ1</accession>
<feature type="domain" description="Secretion system C-terminal sorting" evidence="2">
    <location>
        <begin position="769"/>
        <end position="858"/>
    </location>
</feature>
<dbReference type="InterPro" id="IPR026444">
    <property type="entry name" value="Secre_tail"/>
</dbReference>
<dbReference type="NCBIfam" id="TIGR04183">
    <property type="entry name" value="Por_Secre_tail"/>
    <property type="match status" value="1"/>
</dbReference>
<keyword evidence="1" id="KW-0812">Transmembrane</keyword>
<organism evidence="3">
    <name type="scientific">candidate division WOR-3 bacterium</name>
    <dbReference type="NCBI Taxonomy" id="2052148"/>
    <lineage>
        <taxon>Bacteria</taxon>
        <taxon>Bacteria division WOR-3</taxon>
    </lineage>
</organism>
<dbReference type="Pfam" id="PF18962">
    <property type="entry name" value="Por_Secre_tail"/>
    <property type="match status" value="1"/>
</dbReference>
<proteinExistence type="predicted"/>
<sequence length="861" mass="95285">MRYHIFKKIFPFIWGIFFVIGRLYGFGEFLLDTTYYPLCAGFGHKPAVAFDGTNFIAVWEQDGIWGTRVDQLGTVIDTSGFLISEIGHTPDIKFDGVNYLIVWEQDFNIYGTRISPQGVILDTVAFPISIASGEQASPRLAFNSTNYFVIWRDNRLGFSAIYGARVTPSGQVLDPNGIFITSLGDYASVASDSSNYMVVTVCPGWGTYCYKVSANGVVGPANYVSSYYLVPSLEISFDGVNYLVAWGEIGTMTIKGALVDTSGFCLNPNGFTIVNQSVNYSMKMAFDGTKHLIVWDGNDNYLHGVFVYPDNTVALLGPIYASEVNEFANLAYGNGEYFIAWERLGSANYPPPPVLMGTMVDTTGANIIPDGFFVILKPHAQSSPALSFNGSEYLCMWQEQENNDYNIRGIRVNQVGQIIAPVIRVAGSSSLDINPAITSNGMDYLCTWTQHYPWLTSELDTLMATRIDQSGAIIDTPRIRIVGGLSSYYYKPTQSAIAFDGNNYFIVWDSTQYSNSFFGNIWGTFISPAGSILQSVLIVGLGSRQISPALAFNSTKYLVAWRDNRYGWVNQYEVYGALVSPDGIILKDSIKISPFIPANDYLDPRPAVATDGDNYFVVCAYREYSGGQDNYNIYGTRVDSTGNILDPSGIPICTAQGTQGNPAVVFDGINYMVVWQDNRNGEYDIYGAKISRSGVIIDTFIVSNQEGDQIEPEIIRGNGDTLFIVYTGFTPEINGRPANTMRIWGKFYPFTSVEETVTRSVPDALCLEIYPNPFRNAVSIKFQIPEQGVASSQKSVVSIKIYDVTGRLVKDFSRFTSYDLRPTSIVWDGTDDSGHKLPSGVYFIKFTTEGFNVTQKIILLE</sequence>
<dbReference type="AlphaFoldDB" id="A0A7C4TBZ1"/>
<keyword evidence="1" id="KW-1133">Transmembrane helix</keyword>
<feature type="transmembrane region" description="Helical" evidence="1">
    <location>
        <begin position="12"/>
        <end position="31"/>
    </location>
</feature>
<evidence type="ECO:0000313" key="3">
    <source>
        <dbReference type="EMBL" id="HGV97928.1"/>
    </source>
</evidence>
<keyword evidence="1" id="KW-0472">Membrane</keyword>
<dbReference type="Gene3D" id="2.60.40.4070">
    <property type="match status" value="1"/>
</dbReference>
<dbReference type="EMBL" id="DTGZ01000121">
    <property type="protein sequence ID" value="HGV97928.1"/>
    <property type="molecule type" value="Genomic_DNA"/>
</dbReference>
<reference evidence="3" key="1">
    <citation type="journal article" date="2020" name="mSystems">
        <title>Genome- and Community-Level Interaction Insights into Carbon Utilization and Element Cycling Functions of Hydrothermarchaeota in Hydrothermal Sediment.</title>
        <authorList>
            <person name="Zhou Z."/>
            <person name="Liu Y."/>
            <person name="Xu W."/>
            <person name="Pan J."/>
            <person name="Luo Z.H."/>
            <person name="Li M."/>
        </authorList>
    </citation>
    <scope>NUCLEOTIDE SEQUENCE [LARGE SCALE GENOMIC DNA]</scope>
    <source>
        <strain evidence="3">SpSt-774</strain>
    </source>
</reference>
<comment type="caution">
    <text evidence="3">The sequence shown here is derived from an EMBL/GenBank/DDBJ whole genome shotgun (WGS) entry which is preliminary data.</text>
</comment>
<protein>
    <submittedName>
        <fullName evidence="3">T9SS type A sorting domain-containing protein</fullName>
    </submittedName>
</protein>
<evidence type="ECO:0000256" key="1">
    <source>
        <dbReference type="SAM" id="Phobius"/>
    </source>
</evidence>